<evidence type="ECO:0000313" key="2">
    <source>
        <dbReference type="Proteomes" id="UP000823775"/>
    </source>
</evidence>
<protein>
    <submittedName>
        <fullName evidence="1">Uncharacterized protein</fullName>
    </submittedName>
</protein>
<dbReference type="EMBL" id="JACEIK010000106">
    <property type="protein sequence ID" value="MCD7449777.1"/>
    <property type="molecule type" value="Genomic_DNA"/>
</dbReference>
<proteinExistence type="predicted"/>
<reference evidence="1 2" key="1">
    <citation type="journal article" date="2021" name="BMC Genomics">
        <title>Datura genome reveals duplications of psychoactive alkaloid biosynthetic genes and high mutation rate following tissue culture.</title>
        <authorList>
            <person name="Rajewski A."/>
            <person name="Carter-House D."/>
            <person name="Stajich J."/>
            <person name="Litt A."/>
        </authorList>
    </citation>
    <scope>NUCLEOTIDE SEQUENCE [LARGE SCALE GENOMIC DNA]</scope>
    <source>
        <strain evidence="1">AR-01</strain>
    </source>
</reference>
<comment type="caution">
    <text evidence="1">The sequence shown here is derived from an EMBL/GenBank/DDBJ whole genome shotgun (WGS) entry which is preliminary data.</text>
</comment>
<sequence length="123" mass="14245">MASWNKDYRDSNPDPGWYQNVSSHWPVLGPGEPGIDKLIDIICFQGWSHLFACPLPMVYESEMVEFYMNLEVLDEETIIIFVLEVLIVFDIVGLEQLLHVHIKGYAEYNLEKIDDCTLTSKYT</sequence>
<name>A0ABS8RSS2_DATST</name>
<keyword evidence="2" id="KW-1185">Reference proteome</keyword>
<dbReference type="Proteomes" id="UP000823775">
    <property type="component" value="Unassembled WGS sequence"/>
</dbReference>
<accession>A0ABS8RSS2</accession>
<organism evidence="1 2">
    <name type="scientific">Datura stramonium</name>
    <name type="common">Jimsonweed</name>
    <name type="synonym">Common thornapple</name>
    <dbReference type="NCBI Taxonomy" id="4076"/>
    <lineage>
        <taxon>Eukaryota</taxon>
        <taxon>Viridiplantae</taxon>
        <taxon>Streptophyta</taxon>
        <taxon>Embryophyta</taxon>
        <taxon>Tracheophyta</taxon>
        <taxon>Spermatophyta</taxon>
        <taxon>Magnoliopsida</taxon>
        <taxon>eudicotyledons</taxon>
        <taxon>Gunneridae</taxon>
        <taxon>Pentapetalae</taxon>
        <taxon>asterids</taxon>
        <taxon>lamiids</taxon>
        <taxon>Solanales</taxon>
        <taxon>Solanaceae</taxon>
        <taxon>Solanoideae</taxon>
        <taxon>Datureae</taxon>
        <taxon>Datura</taxon>
    </lineage>
</organism>
<evidence type="ECO:0000313" key="1">
    <source>
        <dbReference type="EMBL" id="MCD7449777.1"/>
    </source>
</evidence>
<gene>
    <name evidence="1" type="ORF">HAX54_001514</name>
</gene>